<evidence type="ECO:0000313" key="2">
    <source>
        <dbReference type="Proteomes" id="UP000033393"/>
    </source>
</evidence>
<accession>A0A0F0GVZ1</accession>
<organism evidence="1 2">
    <name type="scientific">Lentzea aerocolonigenes</name>
    <name type="common">Lechevalieria aerocolonigenes</name>
    <name type="synonym">Saccharothrix aerocolonigenes</name>
    <dbReference type="NCBI Taxonomy" id="68170"/>
    <lineage>
        <taxon>Bacteria</taxon>
        <taxon>Bacillati</taxon>
        <taxon>Actinomycetota</taxon>
        <taxon>Actinomycetes</taxon>
        <taxon>Pseudonocardiales</taxon>
        <taxon>Pseudonocardiaceae</taxon>
        <taxon>Lentzea</taxon>
    </lineage>
</organism>
<dbReference type="Proteomes" id="UP000033393">
    <property type="component" value="Unassembled WGS sequence"/>
</dbReference>
<dbReference type="eggNOG" id="ENOG50320EJ">
    <property type="taxonomic scope" value="Bacteria"/>
</dbReference>
<keyword evidence="2" id="KW-1185">Reference proteome</keyword>
<gene>
    <name evidence="1" type="ORF">UK23_19850</name>
</gene>
<sequence length="124" mass="13727">MDHALSKVIELRESGFQFLHLRDDAGQLDRIMAFKQRRGFIDSILFWSETEARAGRLPAVRDSARPAQAVWIYEGPLCEAVDRLLDLPEPGARNAPTLMKATASDLAVVTTLPFKLKLPPGAIA</sequence>
<dbReference type="PATRIC" id="fig|68170.10.peg.5014"/>
<dbReference type="EMBL" id="JYJG01000130">
    <property type="protein sequence ID" value="KJK47629.1"/>
    <property type="molecule type" value="Genomic_DNA"/>
</dbReference>
<reference evidence="1 2" key="1">
    <citation type="submission" date="2015-02" db="EMBL/GenBank/DDBJ databases">
        <authorList>
            <person name="Ju K.-S."/>
            <person name="Doroghazi J.R."/>
            <person name="Metcalf W."/>
        </authorList>
    </citation>
    <scope>NUCLEOTIDE SEQUENCE [LARGE SCALE GENOMIC DNA]</scope>
    <source>
        <strain evidence="1 2">NRRL B-16140</strain>
    </source>
</reference>
<evidence type="ECO:0000313" key="1">
    <source>
        <dbReference type="EMBL" id="KJK47629.1"/>
    </source>
</evidence>
<dbReference type="OrthoDB" id="3690349at2"/>
<dbReference type="STRING" id="68170.GCA_000974445_09560"/>
<protein>
    <submittedName>
        <fullName evidence="1">Uncharacterized protein</fullName>
    </submittedName>
</protein>
<name>A0A0F0GVZ1_LENAE</name>
<comment type="caution">
    <text evidence="1">The sequence shown here is derived from an EMBL/GenBank/DDBJ whole genome shotgun (WGS) entry which is preliminary data.</text>
</comment>
<dbReference type="AlphaFoldDB" id="A0A0F0GVZ1"/>
<proteinExistence type="predicted"/>
<dbReference type="RefSeq" id="WP_045313056.1">
    <property type="nucleotide sequence ID" value="NZ_JYJG01000130.1"/>
</dbReference>